<sequence length="1171" mass="129916">MQQTSETGATDLAQLQSTMLAIEQACTSIQMHMNPAAAEATIMALRQASRPYQSCQFILENSQMATARFQAASAIRDAAIREWGFLPAEDKRSLIAFCLCFVMKNASSTDAYVQSKVSAVAAQLMKRGWPDFTAEEREVFLSEIKNAVLGIHGVDAQSTGISFLECLVSEFSPSTSTAMGLPAEFHQQCSYSFEMGYLKTFYRWAQDAAVRVADKIIECDTAVSEVKASSVALRLMFHILNWNFRNSTNVGEGSKNRINLFQCGARCKTMEIKKSECVLVQPGPTWRDVLISGGHVGWILGFYGTLRQKFSYDVSWIDSPLAVSARQLIVQLCSLTGTIFPSGNEQMQDQHLLQMLSGIIQWIDPPDGISAAINSGRSESEMLDGCRALLSIATIASPMLFDKLLKSISPFGTVSLLSALTCEVVKANAANYNEEETWSSRALEILLDIWNVLLESTELGKSILSPEGLSAAATVFNVIMESELKAAADTAFDDGDDSDHFQASISSRDERLSSYALIARAAAAFTIPLLTRLLSERFALLHQGRGITDPTRILEELYWLLLITGHVLADAGKGETPLVPEVLQVPILDVMEPSQHPVVVLSGSIINFAEQSLDPEIRGVFFSPRLMEAVVWFLARWADTYLMPLEAGRGHNCTPGHDAIELHESQFSREALLSFCGEHDQGKRVLDVIVRISMTTLISYPGENDLQALTCYQLLPSLVRRRNVCVHLVALDSWRNFANAFANERTLFTLTAPLQRSVAESLCRPATGMKILEASNQYVRDLMGPITSYLVDVSTKSDLKAVAQQPDAILFVCCLLERMRGAARATQPRIQKAMFDMGVVVMNPLLTLLEVYKNQSAVVYMILKFVVDWVDGQVVFLEAKDTMVLINFCMQLLQIYSSHNIGKISLSLSKSLVSEAKIEKYKDLRALLQLLTNLCSKDLVDFSSGSDETEKLDISQVVYLGLHIVTPLISLELLKYPKLCRDYFSLLSHMLEVYPEKIAQLNAEAFANIVGTLDFGICHQDSEIVSMCLDALKALASYHYKEKSDCKEGLGAHASGYEDPNGKLEEGILSRFLRSLLQLLLFQDYSTDLVETAADALFPLILCEQSLYQRLGHELIERQANPALQLRLANALQSLTSANQISPSLNRVNYQKFRKNVHNFLIDVRGFLRTV</sequence>
<dbReference type="EMBL" id="CM056809">
    <property type="protein sequence ID" value="KAJ8650667.1"/>
    <property type="molecule type" value="Genomic_DNA"/>
</dbReference>
<reference evidence="1 2" key="1">
    <citation type="journal article" date="2022" name="Hortic Res">
        <title>A haplotype resolved chromosomal level avocado genome allows analysis of novel avocado genes.</title>
        <authorList>
            <person name="Nath O."/>
            <person name="Fletcher S.J."/>
            <person name="Hayward A."/>
            <person name="Shaw L.M."/>
            <person name="Masouleh A.K."/>
            <person name="Furtado A."/>
            <person name="Henry R.J."/>
            <person name="Mitter N."/>
        </authorList>
    </citation>
    <scope>NUCLEOTIDE SEQUENCE [LARGE SCALE GENOMIC DNA]</scope>
    <source>
        <strain evidence="2">cv. Hass</strain>
    </source>
</reference>
<accession>A0ACC2MXX6</accession>
<gene>
    <name evidence="1" type="ORF">MRB53_003690</name>
</gene>
<protein>
    <submittedName>
        <fullName evidence="1">Uncharacterized protein</fullName>
    </submittedName>
</protein>
<evidence type="ECO:0000313" key="1">
    <source>
        <dbReference type="EMBL" id="KAJ8650667.1"/>
    </source>
</evidence>
<keyword evidence="2" id="KW-1185">Reference proteome</keyword>
<proteinExistence type="predicted"/>
<dbReference type="Proteomes" id="UP001234297">
    <property type="component" value="Chromosome 1"/>
</dbReference>
<name>A0ACC2MXX6_PERAE</name>
<comment type="caution">
    <text evidence="1">The sequence shown here is derived from an EMBL/GenBank/DDBJ whole genome shotgun (WGS) entry which is preliminary data.</text>
</comment>
<evidence type="ECO:0000313" key="2">
    <source>
        <dbReference type="Proteomes" id="UP001234297"/>
    </source>
</evidence>
<organism evidence="1 2">
    <name type="scientific">Persea americana</name>
    <name type="common">Avocado</name>
    <dbReference type="NCBI Taxonomy" id="3435"/>
    <lineage>
        <taxon>Eukaryota</taxon>
        <taxon>Viridiplantae</taxon>
        <taxon>Streptophyta</taxon>
        <taxon>Embryophyta</taxon>
        <taxon>Tracheophyta</taxon>
        <taxon>Spermatophyta</taxon>
        <taxon>Magnoliopsida</taxon>
        <taxon>Magnoliidae</taxon>
        <taxon>Laurales</taxon>
        <taxon>Lauraceae</taxon>
        <taxon>Persea</taxon>
    </lineage>
</organism>